<protein>
    <submittedName>
        <fullName evidence="2">Uncharacterized protein</fullName>
    </submittedName>
</protein>
<evidence type="ECO:0000313" key="1">
    <source>
        <dbReference type="EMBL" id="BBY78897.1"/>
    </source>
</evidence>
<reference evidence="2" key="2">
    <citation type="submission" date="2020-02" db="EMBL/GenBank/DDBJ databases">
        <authorList>
            <person name="Matsumoto Y."/>
            <person name="Motooka D."/>
            <person name="Nakamura S."/>
        </authorList>
    </citation>
    <scope>NUCLEOTIDE SEQUENCE</scope>
    <source>
        <strain evidence="2">JCM 6370</strain>
    </source>
</reference>
<organism evidence="2 3">
    <name type="scientific">Mycolicibacterium pulveris</name>
    <name type="common">Mycobacterium pulveris</name>
    <dbReference type="NCBI Taxonomy" id="36813"/>
    <lineage>
        <taxon>Bacteria</taxon>
        <taxon>Bacillati</taxon>
        <taxon>Actinomycetota</taxon>
        <taxon>Actinomycetes</taxon>
        <taxon>Mycobacteriales</taxon>
        <taxon>Mycobacteriaceae</taxon>
        <taxon>Mycolicibacterium</taxon>
    </lineage>
</organism>
<sequence length="113" mass="12714">MNAPVMVFGPDDFAATLAAARLHEPERGVAVDVPGGGVLMVPPRRRRWWYRGAHRQNGFRLSVRDLVPSMRVVDTPSGRAVVPYAPMDRYMRHVGMRIIRRHLDKVGGDARDV</sequence>
<keyword evidence="3" id="KW-1185">Reference proteome</keyword>
<dbReference type="Proteomes" id="UP000467252">
    <property type="component" value="Chromosome"/>
</dbReference>
<reference evidence="2 3" key="1">
    <citation type="journal article" date="2019" name="Emerg. Microbes Infect.">
        <title>Comprehensive subspecies identification of 175 nontuberculous mycobacteria species based on 7547 genomic profiles.</title>
        <authorList>
            <person name="Matsumoto Y."/>
            <person name="Kinjo T."/>
            <person name="Motooka D."/>
            <person name="Nabeya D."/>
            <person name="Jung N."/>
            <person name="Uechi K."/>
            <person name="Horii T."/>
            <person name="Iida T."/>
            <person name="Fujita J."/>
            <person name="Nakamura S."/>
        </authorList>
    </citation>
    <scope>NUCLEOTIDE SEQUENCE [LARGE SCALE GENOMIC DNA]</scope>
    <source>
        <strain evidence="2 3">JCM 6370</strain>
    </source>
</reference>
<proteinExistence type="predicted"/>
<name>A0A7I7URV1_MYCPV</name>
<accession>A0A7I7URV1</accession>
<dbReference type="AlphaFoldDB" id="A0A7I7URV1"/>
<dbReference type="EMBL" id="AP022599">
    <property type="protein sequence ID" value="BBY78897.1"/>
    <property type="molecule type" value="Genomic_DNA"/>
</dbReference>
<evidence type="ECO:0000313" key="2">
    <source>
        <dbReference type="EMBL" id="BBY84205.1"/>
    </source>
</evidence>
<evidence type="ECO:0000313" key="3">
    <source>
        <dbReference type="Proteomes" id="UP000467252"/>
    </source>
</evidence>
<dbReference type="EMBL" id="AP022599">
    <property type="protein sequence ID" value="BBY84205.1"/>
    <property type="molecule type" value="Genomic_DNA"/>
</dbReference>
<gene>
    <name evidence="1" type="ORF">MPUL_00550</name>
    <name evidence="2" type="ORF">MPUL_53630</name>
</gene>
<dbReference type="RefSeq" id="WP_179961993.1">
    <property type="nucleotide sequence ID" value="NZ_AP022599.1"/>
</dbReference>